<proteinExistence type="predicted"/>
<evidence type="ECO:0000313" key="2">
    <source>
        <dbReference type="EMBL" id="OTP19238.1"/>
    </source>
</evidence>
<evidence type="ECO:0000313" key="4">
    <source>
        <dbReference type="Proteomes" id="UP000195141"/>
    </source>
</evidence>
<dbReference type="AlphaFoldDB" id="A0A242KEM9"/>
<reference evidence="3" key="2">
    <citation type="submission" date="2017-05" db="EMBL/GenBank/DDBJ databases">
        <authorList>
            <consortium name="The Broad Institute Genomics Platform"/>
            <consortium name="The Broad Institute Genomic Center for Infectious Diseases"/>
            <person name="Earl A."/>
            <person name="Manson A."/>
            <person name="Schwartman J."/>
            <person name="Gilmore M."/>
            <person name="Abouelleil A."/>
            <person name="Cao P."/>
            <person name="Chapman S."/>
            <person name="Cusick C."/>
            <person name="Shea T."/>
            <person name="Young S."/>
            <person name="Neafsey D."/>
            <person name="Nusbaum C."/>
            <person name="Birren B."/>
        </authorList>
    </citation>
    <scope>NUCLEOTIDE SEQUENCE</scope>
    <source>
        <strain evidence="3">9E7_DIV0242</strain>
    </source>
</reference>
<organism evidence="2">
    <name type="scientific">Candidatus Enterococcus clewellii</name>
    <dbReference type="NCBI Taxonomy" id="1834193"/>
    <lineage>
        <taxon>Bacteria</taxon>
        <taxon>Bacillati</taxon>
        <taxon>Bacillota</taxon>
        <taxon>Bacilli</taxon>
        <taxon>Lactobacillales</taxon>
        <taxon>Enterococcaceae</taxon>
        <taxon>Enterococcus</taxon>
    </lineage>
</organism>
<keyword evidence="4" id="KW-1185">Reference proteome</keyword>
<gene>
    <name evidence="3" type="ORF">A5888_001043</name>
    <name evidence="2" type="ORF">A5888_001053</name>
</gene>
<reference evidence="3" key="3">
    <citation type="submission" date="2024-03" db="EMBL/GenBank/DDBJ databases">
        <title>The Genome Sequence of Enterococcus sp. DIV0242b.</title>
        <authorList>
            <consortium name="The Broad Institute Genomics Platform"/>
            <consortium name="The Broad Institute Microbial Omics Core"/>
            <consortium name="The Broad Institute Genomic Center for Infectious Diseases"/>
            <person name="Earl A."/>
            <person name="Manson A."/>
            <person name="Gilmore M."/>
            <person name="Schwartman J."/>
            <person name="Shea T."/>
            <person name="Abouelleil A."/>
            <person name="Cao P."/>
            <person name="Chapman S."/>
            <person name="Cusick C."/>
            <person name="Young S."/>
            <person name="Neafsey D."/>
            <person name="Nusbaum C."/>
            <person name="Birren B."/>
        </authorList>
    </citation>
    <scope>NUCLEOTIDE SEQUENCE</scope>
    <source>
        <strain evidence="3">9E7_DIV0242</strain>
    </source>
</reference>
<protein>
    <submittedName>
        <fullName evidence="2">Uncharacterized protein</fullName>
    </submittedName>
</protein>
<dbReference type="EMBL" id="CP147247">
    <property type="protein sequence ID" value="WYJ89323.1"/>
    <property type="molecule type" value="Genomic_DNA"/>
</dbReference>
<sequence>MNINLLPKKFIKNRAMEVIIVLAAILYAILIVAFLIAHLFFKTQVKTYTNAVQLSQLEKIGLENNVAELQKEQSKDMQEFIEVLKGEQKLMEPIMTAVGEAARELSLTLINYDIYLVDETEANNQLLVGDDGTELLPSIAVKFRGDLFTNSPSFKERIERIEWVYDCQPVAMNRDNDYTESDFVIRLKKAEVPMVAKAEEATDE</sequence>
<reference evidence="2" key="1">
    <citation type="submission" date="2017-05" db="EMBL/GenBank/DDBJ databases">
        <title>The Genome Sequence of Enterococcus sp. 9E7_DIV0242.</title>
        <authorList>
            <consortium name="The Broad Institute Genomics Platform"/>
            <consortium name="The Broad Institute Genomic Center for Infectious Diseases"/>
            <person name="Earl A."/>
            <person name="Manson A."/>
            <person name="Schwartman J."/>
            <person name="Gilmore M."/>
            <person name="Abouelleil A."/>
            <person name="Cao P."/>
            <person name="Chapman S."/>
            <person name="Cusick C."/>
            <person name="Shea T."/>
            <person name="Young S."/>
            <person name="Neafsey D."/>
            <person name="Nusbaum C."/>
            <person name="Birren B."/>
        </authorList>
    </citation>
    <scope>NUCLEOTIDE SEQUENCE [LARGE SCALE GENOMIC DNA]</scope>
    <source>
        <strain evidence="2">9E7_DIV0242</strain>
    </source>
</reference>
<keyword evidence="1" id="KW-1133">Transmembrane helix</keyword>
<evidence type="ECO:0000313" key="3">
    <source>
        <dbReference type="EMBL" id="WYJ89323.1"/>
    </source>
</evidence>
<dbReference type="EMBL" id="NGMM01000001">
    <property type="protein sequence ID" value="OTP19238.1"/>
    <property type="molecule type" value="Genomic_DNA"/>
</dbReference>
<evidence type="ECO:0000256" key="1">
    <source>
        <dbReference type="SAM" id="Phobius"/>
    </source>
</evidence>
<dbReference type="OrthoDB" id="2182998at2"/>
<keyword evidence="1" id="KW-0472">Membrane</keyword>
<name>A0A242KEM9_9ENTE</name>
<dbReference type="Proteomes" id="UP000195141">
    <property type="component" value="Chromosome"/>
</dbReference>
<dbReference type="RefSeq" id="WP_086348136.1">
    <property type="nucleotide sequence ID" value="NZ_CP147247.1"/>
</dbReference>
<feature type="transmembrane region" description="Helical" evidence="1">
    <location>
        <begin position="18"/>
        <end position="41"/>
    </location>
</feature>
<keyword evidence="1" id="KW-0812">Transmembrane</keyword>
<accession>A0A242KEM9</accession>